<feature type="chain" id="PRO_5030504830" evidence="3">
    <location>
        <begin position="18"/>
        <end position="206"/>
    </location>
</feature>
<reference evidence="4" key="1">
    <citation type="submission" date="2021-01" db="EMBL/GenBank/DDBJ databases">
        <authorList>
            <person name="Corre E."/>
            <person name="Pelletier E."/>
            <person name="Niang G."/>
            <person name="Scheremetjew M."/>
            <person name="Finn R."/>
            <person name="Kale V."/>
            <person name="Holt S."/>
            <person name="Cochrane G."/>
            <person name="Meng A."/>
            <person name="Brown T."/>
            <person name="Cohen L."/>
        </authorList>
    </citation>
    <scope>NUCLEOTIDE SEQUENCE</scope>
    <source>
        <strain evidence="4">DIVA3 518/3/11/1/6</strain>
    </source>
</reference>
<feature type="signal peptide" evidence="3">
    <location>
        <begin position="1"/>
        <end position="17"/>
    </location>
</feature>
<protein>
    <submittedName>
        <fullName evidence="4">Uncharacterized protein</fullName>
    </submittedName>
</protein>
<keyword evidence="2" id="KW-0812">Transmembrane</keyword>
<evidence type="ECO:0000256" key="1">
    <source>
        <dbReference type="SAM" id="MobiDB-lite"/>
    </source>
</evidence>
<name>A0A7S4MQA2_9EUKA</name>
<keyword evidence="2" id="KW-1133">Transmembrane helix</keyword>
<keyword evidence="3" id="KW-0732">Signal</keyword>
<proteinExistence type="predicted"/>
<keyword evidence="2" id="KW-0472">Membrane</keyword>
<evidence type="ECO:0000256" key="2">
    <source>
        <dbReference type="SAM" id="Phobius"/>
    </source>
</evidence>
<evidence type="ECO:0000256" key="3">
    <source>
        <dbReference type="SAM" id="SignalP"/>
    </source>
</evidence>
<dbReference type="AlphaFoldDB" id="A0A7S4MQA2"/>
<dbReference type="EMBL" id="HBKP01022537">
    <property type="protein sequence ID" value="CAE2236692.1"/>
    <property type="molecule type" value="Transcribed_RNA"/>
</dbReference>
<feature type="region of interest" description="Disordered" evidence="1">
    <location>
        <begin position="98"/>
        <end position="123"/>
    </location>
</feature>
<accession>A0A7S4MQA2</accession>
<organism evidence="4">
    <name type="scientific">Vannella robusta</name>
    <dbReference type="NCBI Taxonomy" id="1487602"/>
    <lineage>
        <taxon>Eukaryota</taxon>
        <taxon>Amoebozoa</taxon>
        <taxon>Discosea</taxon>
        <taxon>Flabellinia</taxon>
        <taxon>Vannellidae</taxon>
        <taxon>Vannella</taxon>
    </lineage>
</organism>
<sequence>MRTVLFVLLVLCVCVHGQSLFSFLPSSFRFRESFSYGYGPSPDEENAARRFTKWSCSEFSPEAPQTYTRESPSPNSFETRFSDPFYAFERIGRRPQEEGIYRDPNGFDPSTNPFTSPSESSWVGGKNRPGFSYPSESYLSNRGIASIFGRGFGIVNRRSSYSTFTPGPYTVIPLCSALMPTIISAGSSLFISSGLVLLVQFVVVFL</sequence>
<feature type="compositionally biased region" description="Polar residues" evidence="1">
    <location>
        <begin position="108"/>
        <end position="121"/>
    </location>
</feature>
<gene>
    <name evidence="4" type="ORF">VSP0166_LOCUS15736</name>
</gene>
<feature type="transmembrane region" description="Helical" evidence="2">
    <location>
        <begin position="182"/>
        <end position="205"/>
    </location>
</feature>
<evidence type="ECO:0000313" key="4">
    <source>
        <dbReference type="EMBL" id="CAE2236692.1"/>
    </source>
</evidence>